<proteinExistence type="inferred from homology"/>
<sequence>MASLKKIGTTALALASVLPATLAGGGSSAICTQIQQAISHASAVYYPSSKNYTADNAHWVASSTQASACSVEPATAADVSAIIKLLGKTKTPFAVKGGGHATNPGYSSTTGVEIAMTRFNTVTYDKKSGTIVLGAGKIWDDVYAELAPLGVFAPGGRVPGVGVAGFTLGGGYNWISNQVGLTVDIVLGYQLVKPNGDIVSVTKTSNPDLFFALKGGYNNFGIVTQFTYKAFPIGQVWGGLITYGAAQAAEFNAAFSNFAIHATDTKAAIVSGYGLDANGEAAVGNIMFYDGPSPPKGVFDAFLNIKNTSSDIGTRSLSSLVASAPQTLPAGTRGYFNTMSFFEYTPAIVNAILNETTFWGPRVAAVEAGALAGYHMEPFLNTLLTHNTTPTAWPFFRSKKFVPLQMQFTWSNPKHDATFRGFMEQSAVHLTNVANQDGQAIQQLPLYPNYGLYTSPPARIYGSNIPRLQAIQAQVDPQNVMGLAGGWKL</sequence>
<dbReference type="Gene3D" id="3.30.43.10">
    <property type="entry name" value="Uridine Diphospho-n-acetylenolpyruvylglucosamine Reductase, domain 2"/>
    <property type="match status" value="1"/>
</dbReference>
<evidence type="ECO:0000256" key="1">
    <source>
        <dbReference type="ARBA" id="ARBA00005466"/>
    </source>
</evidence>
<organism evidence="7 8">
    <name type="scientific">Mycena metata</name>
    <dbReference type="NCBI Taxonomy" id="1033252"/>
    <lineage>
        <taxon>Eukaryota</taxon>
        <taxon>Fungi</taxon>
        <taxon>Dikarya</taxon>
        <taxon>Basidiomycota</taxon>
        <taxon>Agaricomycotina</taxon>
        <taxon>Agaricomycetes</taxon>
        <taxon>Agaricomycetidae</taxon>
        <taxon>Agaricales</taxon>
        <taxon>Marasmiineae</taxon>
        <taxon>Mycenaceae</taxon>
        <taxon>Mycena</taxon>
    </lineage>
</organism>
<dbReference type="Gene3D" id="3.40.462.20">
    <property type="match status" value="1"/>
</dbReference>
<dbReference type="PANTHER" id="PTHR42973">
    <property type="entry name" value="BINDING OXIDOREDUCTASE, PUTATIVE (AFU_ORTHOLOGUE AFUA_1G17690)-RELATED"/>
    <property type="match status" value="1"/>
</dbReference>
<comment type="similarity">
    <text evidence="1">Belongs to the oxygen-dependent FAD-linked oxidoreductase family.</text>
</comment>
<gene>
    <name evidence="7" type="ORF">B0H16DRAFT_251021</name>
</gene>
<evidence type="ECO:0000313" key="7">
    <source>
        <dbReference type="EMBL" id="KAJ7727586.1"/>
    </source>
</evidence>
<dbReference type="InterPro" id="IPR036318">
    <property type="entry name" value="FAD-bd_PCMH-like_sf"/>
</dbReference>
<keyword evidence="4" id="KW-0560">Oxidoreductase</keyword>
<name>A0AAD7HUF0_9AGAR</name>
<dbReference type="EMBL" id="JARKIB010000178">
    <property type="protein sequence ID" value="KAJ7727586.1"/>
    <property type="molecule type" value="Genomic_DNA"/>
</dbReference>
<dbReference type="Proteomes" id="UP001215598">
    <property type="component" value="Unassembled WGS sequence"/>
</dbReference>
<dbReference type="InterPro" id="IPR006094">
    <property type="entry name" value="Oxid_FAD_bind_N"/>
</dbReference>
<dbReference type="Pfam" id="PF08031">
    <property type="entry name" value="BBE"/>
    <property type="match status" value="1"/>
</dbReference>
<comment type="caution">
    <text evidence="7">The sequence shown here is derived from an EMBL/GenBank/DDBJ whole genome shotgun (WGS) entry which is preliminary data.</text>
</comment>
<dbReference type="GO" id="GO:0071949">
    <property type="term" value="F:FAD binding"/>
    <property type="evidence" value="ECO:0007669"/>
    <property type="project" value="InterPro"/>
</dbReference>
<accession>A0AAD7HUF0</accession>
<feature type="chain" id="PRO_5042217135" evidence="5">
    <location>
        <begin position="24"/>
        <end position="489"/>
    </location>
</feature>
<dbReference type="InterPro" id="IPR016169">
    <property type="entry name" value="FAD-bd_PCMH_sub2"/>
</dbReference>
<feature type="domain" description="FAD-binding PCMH-type" evidence="6">
    <location>
        <begin position="63"/>
        <end position="233"/>
    </location>
</feature>
<evidence type="ECO:0000256" key="5">
    <source>
        <dbReference type="SAM" id="SignalP"/>
    </source>
</evidence>
<evidence type="ECO:0000256" key="4">
    <source>
        <dbReference type="ARBA" id="ARBA00023002"/>
    </source>
</evidence>
<evidence type="ECO:0000256" key="2">
    <source>
        <dbReference type="ARBA" id="ARBA00022630"/>
    </source>
</evidence>
<dbReference type="SUPFAM" id="SSF56176">
    <property type="entry name" value="FAD-binding/transporter-associated domain-like"/>
    <property type="match status" value="1"/>
</dbReference>
<keyword evidence="5" id="KW-0732">Signal</keyword>
<dbReference type="Pfam" id="PF01565">
    <property type="entry name" value="FAD_binding_4"/>
    <property type="match status" value="1"/>
</dbReference>
<keyword evidence="3" id="KW-0274">FAD</keyword>
<dbReference type="PROSITE" id="PS51387">
    <property type="entry name" value="FAD_PCMH"/>
    <property type="match status" value="1"/>
</dbReference>
<protein>
    <submittedName>
        <fullName evidence="7">FAD-binding domain-containing protein</fullName>
    </submittedName>
</protein>
<evidence type="ECO:0000259" key="6">
    <source>
        <dbReference type="PROSITE" id="PS51387"/>
    </source>
</evidence>
<evidence type="ECO:0000313" key="8">
    <source>
        <dbReference type="Proteomes" id="UP001215598"/>
    </source>
</evidence>
<dbReference type="Gene3D" id="3.30.465.10">
    <property type="match status" value="1"/>
</dbReference>
<dbReference type="InterPro" id="IPR050416">
    <property type="entry name" value="FAD-linked_Oxidoreductase"/>
</dbReference>
<dbReference type="InterPro" id="IPR012951">
    <property type="entry name" value="BBE"/>
</dbReference>
<feature type="signal peptide" evidence="5">
    <location>
        <begin position="1"/>
        <end position="23"/>
    </location>
</feature>
<dbReference type="PANTHER" id="PTHR42973:SF13">
    <property type="entry name" value="FAD-BINDING PCMH-TYPE DOMAIN-CONTAINING PROTEIN"/>
    <property type="match status" value="1"/>
</dbReference>
<dbReference type="InterPro" id="IPR016167">
    <property type="entry name" value="FAD-bd_PCMH_sub1"/>
</dbReference>
<keyword evidence="2" id="KW-0285">Flavoprotein</keyword>
<dbReference type="GO" id="GO:0016491">
    <property type="term" value="F:oxidoreductase activity"/>
    <property type="evidence" value="ECO:0007669"/>
    <property type="project" value="UniProtKB-KW"/>
</dbReference>
<reference evidence="7" key="1">
    <citation type="submission" date="2023-03" db="EMBL/GenBank/DDBJ databases">
        <title>Massive genome expansion in bonnet fungi (Mycena s.s.) driven by repeated elements and novel gene families across ecological guilds.</title>
        <authorList>
            <consortium name="Lawrence Berkeley National Laboratory"/>
            <person name="Harder C.B."/>
            <person name="Miyauchi S."/>
            <person name="Viragh M."/>
            <person name="Kuo A."/>
            <person name="Thoen E."/>
            <person name="Andreopoulos B."/>
            <person name="Lu D."/>
            <person name="Skrede I."/>
            <person name="Drula E."/>
            <person name="Henrissat B."/>
            <person name="Morin E."/>
            <person name="Kohler A."/>
            <person name="Barry K."/>
            <person name="LaButti K."/>
            <person name="Morin E."/>
            <person name="Salamov A."/>
            <person name="Lipzen A."/>
            <person name="Mereny Z."/>
            <person name="Hegedus B."/>
            <person name="Baldrian P."/>
            <person name="Stursova M."/>
            <person name="Weitz H."/>
            <person name="Taylor A."/>
            <person name="Grigoriev I.V."/>
            <person name="Nagy L.G."/>
            <person name="Martin F."/>
            <person name="Kauserud H."/>
        </authorList>
    </citation>
    <scope>NUCLEOTIDE SEQUENCE</scope>
    <source>
        <strain evidence="7">CBHHK182m</strain>
    </source>
</reference>
<evidence type="ECO:0000256" key="3">
    <source>
        <dbReference type="ARBA" id="ARBA00022827"/>
    </source>
</evidence>
<dbReference type="AlphaFoldDB" id="A0AAD7HUF0"/>
<dbReference type="InterPro" id="IPR016166">
    <property type="entry name" value="FAD-bd_PCMH"/>
</dbReference>
<keyword evidence="8" id="KW-1185">Reference proteome</keyword>